<dbReference type="GO" id="GO:0016042">
    <property type="term" value="P:lipid catabolic process"/>
    <property type="evidence" value="ECO:0007669"/>
    <property type="project" value="UniProtKB-KW"/>
</dbReference>
<dbReference type="WBParaSite" id="L893_g18621.t1">
    <property type="protein sequence ID" value="L893_g18621.t1"/>
    <property type="gene ID" value="L893_g18621"/>
</dbReference>
<reference evidence="6" key="1">
    <citation type="submission" date="2016-11" db="UniProtKB">
        <authorList>
            <consortium name="WormBaseParasite"/>
        </authorList>
    </citation>
    <scope>IDENTIFICATION</scope>
</reference>
<dbReference type="InterPro" id="IPR006693">
    <property type="entry name" value="AB_hydrolase_lipase"/>
</dbReference>
<evidence type="ECO:0000313" key="6">
    <source>
        <dbReference type="WBParaSite" id="L893_g18621.t1"/>
    </source>
</evidence>
<evidence type="ECO:0000259" key="3">
    <source>
        <dbReference type="Pfam" id="PF00561"/>
    </source>
</evidence>
<keyword evidence="5" id="KW-1185">Reference proteome</keyword>
<feature type="domain" description="AB hydrolase-1" evidence="3">
    <location>
        <begin position="194"/>
        <end position="277"/>
    </location>
</feature>
<protein>
    <submittedName>
        <fullName evidence="6">AB hydrolase-1 domain-containing protein</fullName>
    </submittedName>
</protein>
<sequence>MNTCVLSALQKRHKKEEKDLSSTPSDMLAGFFPLVFVALASAAIKDPDMDWETMNEMIHRGYPIEDFPTSISEFKDLSSKFLRHLSISDIKEWFLEQVSVIENKIAPVKDSEQNMSTTEIIRHWGYPVERVDVTTEDGYIIELHHILYGKKSGPRETFRPKKASPICTKTDAMEYHGLDCTSSNWITNLPNQSAGYLFADAGFDVWLGNVRGNTYGKKHQTLSIDDKQFWDYSIDEHVKYDLPAMINTVLNRTGQKDLYYVGHSQGTLTMFSKLASDPAFGQKVVLQRIFPI</sequence>
<keyword evidence="1" id="KW-0442">Lipid degradation</keyword>
<dbReference type="Gene3D" id="3.40.50.1820">
    <property type="entry name" value="alpha/beta hydrolase"/>
    <property type="match status" value="1"/>
</dbReference>
<feature type="domain" description="Partial AB-hydrolase lipase" evidence="4">
    <location>
        <begin position="117"/>
        <end position="189"/>
    </location>
</feature>
<proteinExistence type="predicted"/>
<dbReference type="SUPFAM" id="SSF53474">
    <property type="entry name" value="alpha/beta-Hydrolases"/>
    <property type="match status" value="1"/>
</dbReference>
<dbReference type="Pfam" id="PF00561">
    <property type="entry name" value="Abhydrolase_1"/>
    <property type="match status" value="1"/>
</dbReference>
<accession>A0A1I7YQA7</accession>
<keyword evidence="2" id="KW-0443">Lipid metabolism</keyword>
<dbReference type="Proteomes" id="UP000095287">
    <property type="component" value="Unplaced"/>
</dbReference>
<evidence type="ECO:0000313" key="5">
    <source>
        <dbReference type="Proteomes" id="UP000095287"/>
    </source>
</evidence>
<evidence type="ECO:0000259" key="4">
    <source>
        <dbReference type="Pfam" id="PF04083"/>
    </source>
</evidence>
<evidence type="ECO:0000256" key="2">
    <source>
        <dbReference type="ARBA" id="ARBA00023098"/>
    </source>
</evidence>
<name>A0A1I7YQA7_9BILA</name>
<dbReference type="AlphaFoldDB" id="A0A1I7YQA7"/>
<dbReference type="Pfam" id="PF04083">
    <property type="entry name" value="Abhydro_lipase"/>
    <property type="match status" value="1"/>
</dbReference>
<dbReference type="PANTHER" id="PTHR11005">
    <property type="entry name" value="LYSOSOMAL ACID LIPASE-RELATED"/>
    <property type="match status" value="1"/>
</dbReference>
<organism evidence="5 6">
    <name type="scientific">Steinernema glaseri</name>
    <dbReference type="NCBI Taxonomy" id="37863"/>
    <lineage>
        <taxon>Eukaryota</taxon>
        <taxon>Metazoa</taxon>
        <taxon>Ecdysozoa</taxon>
        <taxon>Nematoda</taxon>
        <taxon>Chromadorea</taxon>
        <taxon>Rhabditida</taxon>
        <taxon>Tylenchina</taxon>
        <taxon>Panagrolaimomorpha</taxon>
        <taxon>Strongyloidoidea</taxon>
        <taxon>Steinernematidae</taxon>
        <taxon>Steinernema</taxon>
    </lineage>
</organism>
<dbReference type="InterPro" id="IPR029058">
    <property type="entry name" value="AB_hydrolase_fold"/>
</dbReference>
<evidence type="ECO:0000256" key="1">
    <source>
        <dbReference type="ARBA" id="ARBA00022963"/>
    </source>
</evidence>
<dbReference type="InterPro" id="IPR000073">
    <property type="entry name" value="AB_hydrolase_1"/>
</dbReference>